<dbReference type="PANTHER" id="PTHR33744:SF1">
    <property type="entry name" value="DNA-BINDING TRANSCRIPTIONAL ACTIVATOR ADER"/>
    <property type="match status" value="1"/>
</dbReference>
<dbReference type="RefSeq" id="WP_063387706.1">
    <property type="nucleotide sequence ID" value="NZ_LWBR01000018.1"/>
</dbReference>
<dbReference type="InterPro" id="IPR042070">
    <property type="entry name" value="PucR_C-HTH_sf"/>
</dbReference>
<comment type="caution">
    <text evidence="4">The sequence shown here is derived from an EMBL/GenBank/DDBJ whole genome shotgun (WGS) entry which is preliminary data.</text>
</comment>
<evidence type="ECO:0000259" key="3">
    <source>
        <dbReference type="Pfam" id="PF17853"/>
    </source>
</evidence>
<organism evidence="4 5">
    <name type="scientific">Aeribacillus pallidus</name>
    <dbReference type="NCBI Taxonomy" id="33936"/>
    <lineage>
        <taxon>Bacteria</taxon>
        <taxon>Bacillati</taxon>
        <taxon>Bacillota</taxon>
        <taxon>Bacilli</taxon>
        <taxon>Bacillales</taxon>
        <taxon>Bacillaceae</taxon>
        <taxon>Aeribacillus</taxon>
    </lineage>
</organism>
<dbReference type="InterPro" id="IPR025736">
    <property type="entry name" value="PucR_C-HTH_dom"/>
</dbReference>
<evidence type="ECO:0000259" key="2">
    <source>
        <dbReference type="Pfam" id="PF13556"/>
    </source>
</evidence>
<dbReference type="Gene3D" id="3.30.450.40">
    <property type="match status" value="1"/>
</dbReference>
<name>A0A165Y0N5_9BACI</name>
<dbReference type="InterPro" id="IPR029016">
    <property type="entry name" value="GAF-like_dom_sf"/>
</dbReference>
<keyword evidence="5" id="KW-1185">Reference proteome</keyword>
<dbReference type="Pfam" id="PF17853">
    <property type="entry name" value="GGDEF_2"/>
    <property type="match status" value="1"/>
</dbReference>
<dbReference type="EMBL" id="LWBR01000018">
    <property type="protein sequence ID" value="KZN96600.1"/>
    <property type="molecule type" value="Genomic_DNA"/>
</dbReference>
<dbReference type="InterPro" id="IPR041522">
    <property type="entry name" value="CdaR_GGDEF"/>
</dbReference>
<evidence type="ECO:0008006" key="6">
    <source>
        <dbReference type="Google" id="ProtNLM"/>
    </source>
</evidence>
<dbReference type="Proteomes" id="UP000076476">
    <property type="component" value="Unassembled WGS sequence"/>
</dbReference>
<dbReference type="PANTHER" id="PTHR33744">
    <property type="entry name" value="CARBOHYDRATE DIACID REGULATOR"/>
    <property type="match status" value="1"/>
</dbReference>
<feature type="domain" description="CdaR GGDEF-like" evidence="3">
    <location>
        <begin position="171"/>
        <end position="298"/>
    </location>
</feature>
<dbReference type="InterPro" id="IPR051448">
    <property type="entry name" value="CdaR-like_regulators"/>
</dbReference>
<dbReference type="Pfam" id="PF13556">
    <property type="entry name" value="HTH_30"/>
    <property type="match status" value="1"/>
</dbReference>
<proteinExistence type="inferred from homology"/>
<evidence type="ECO:0000313" key="4">
    <source>
        <dbReference type="EMBL" id="KZN96600.1"/>
    </source>
</evidence>
<protein>
    <recommendedName>
        <fullName evidence="6">PucR family transcriptional regulator</fullName>
    </recommendedName>
</protein>
<dbReference type="STRING" id="33936.AZI98_07720"/>
<feature type="domain" description="PucR C-terminal helix-turn-helix" evidence="2">
    <location>
        <begin position="352"/>
        <end position="409"/>
    </location>
</feature>
<dbReference type="OrthoDB" id="9792148at2"/>
<sequence length="416" mass="48393">MRNSLGYPQLLSQLRQDDSLDLLADRIGEMLECPITIEDSNHQIISYSRHKENVDEARMVTIMSRKVPDKIINSLWKNGIMVKLFESDEPVIVPAIEEVGLGNRVAVSIRKHNEVLGFIWAQINDKTMGDDQLHLLKEAAKLVKNQLLLQRIRKRKEEESHQEFLWKLLTGHLNDVSKIKHQAKRVGVNLDGNLAVAIINFENDITQAIEKHAYYLAETLHQVQVVSKLFDQNQLILLTRLRTEKEAINALSGFIKDFINKISMRLQIRNITGAFGSVYHTPEHVHCSYKQALKVLRLKEKFPDELQQKYSFQEIGIYQFLDELYQIRVRDHYQSEAIKKLREYDLKHHTDLLLTLKSYLECDCNVYQAAQLLHVHPNTLNYRLKRVVEITGVNLKDPNQKITLFLDLKLESMNVE</sequence>
<reference evidence="4 5" key="1">
    <citation type="submission" date="2016-04" db="EMBL/GenBank/DDBJ databases">
        <title>Draft genome sequence of Aeribacillus pallidus 8m3 from petroleum reservoir.</title>
        <authorList>
            <person name="Poltaraus A.B."/>
            <person name="Nazina T.N."/>
            <person name="Tourova T.P."/>
            <person name="Malakho S.M."/>
            <person name="Korshunova A.V."/>
            <person name="Sokolova D.S."/>
        </authorList>
    </citation>
    <scope>NUCLEOTIDE SEQUENCE [LARGE SCALE GENOMIC DNA]</scope>
    <source>
        <strain evidence="4 5">8m3</strain>
    </source>
</reference>
<dbReference type="AlphaFoldDB" id="A0A165Y0N5"/>
<comment type="similarity">
    <text evidence="1">Belongs to the CdaR family.</text>
</comment>
<gene>
    <name evidence="4" type="ORF">AZI98_07720</name>
</gene>
<dbReference type="Gene3D" id="1.10.10.2840">
    <property type="entry name" value="PucR C-terminal helix-turn-helix domain"/>
    <property type="match status" value="1"/>
</dbReference>
<evidence type="ECO:0000256" key="1">
    <source>
        <dbReference type="ARBA" id="ARBA00006754"/>
    </source>
</evidence>
<accession>A0A165Y0N5</accession>
<evidence type="ECO:0000313" key="5">
    <source>
        <dbReference type="Proteomes" id="UP000076476"/>
    </source>
</evidence>